<dbReference type="GO" id="GO:0008276">
    <property type="term" value="F:protein methyltransferase activity"/>
    <property type="evidence" value="ECO:0007669"/>
    <property type="project" value="UniProtKB-UniRule"/>
</dbReference>
<dbReference type="PANTHER" id="PTHR43648">
    <property type="entry name" value="ELECTRON TRANSFER FLAVOPROTEIN BETA SUBUNIT LYSINE METHYLTRANSFERASE"/>
    <property type="match status" value="1"/>
</dbReference>
<gene>
    <name evidence="6 7" type="primary">prmA</name>
    <name evidence="7" type="ORF">CRECT_1666</name>
</gene>
<sequence>MKDKFYELEVLCSQELRELFEDLVFSLGVTCTQETAGGFIIRDEDELDEVEFGLQEYAKSLQNALGREIEFKITKSQKENKDWLNEYKKNVRPIEIGKFYIHPSWEEPKSGFENIIIDPALAFGSGHHESTSACIEYLQKYAASGMSALDVGCGSGILSIALAKLGCVTDACDTDEQAVQSSQKNAELNGVKFNQIWTGSVANLDKKYDVVVANIIADVILMLKNDLINLLKEGSYLVLAGVLDKYETRILEAFASLKPVESQTKNEWKSFVFQKA</sequence>
<comment type="function">
    <text evidence="6">Methylates ribosomal protein L11.</text>
</comment>
<dbReference type="RefSeq" id="WP_004320165.1">
    <property type="nucleotide sequence ID" value="NZ_CP012543.1"/>
</dbReference>
<evidence type="ECO:0000256" key="1">
    <source>
        <dbReference type="ARBA" id="ARBA00009741"/>
    </source>
</evidence>
<dbReference type="GO" id="GO:0005737">
    <property type="term" value="C:cytoplasm"/>
    <property type="evidence" value="ECO:0007669"/>
    <property type="project" value="UniProtKB-SubCell"/>
</dbReference>
<dbReference type="Gene3D" id="3.40.50.150">
    <property type="entry name" value="Vaccinia Virus protein VP39"/>
    <property type="match status" value="1"/>
</dbReference>
<dbReference type="NCBIfam" id="TIGR00406">
    <property type="entry name" value="prmA"/>
    <property type="match status" value="1"/>
</dbReference>
<organism evidence="7 8">
    <name type="scientific">Campylobacter rectus</name>
    <name type="common">Wolinella recta</name>
    <dbReference type="NCBI Taxonomy" id="203"/>
    <lineage>
        <taxon>Bacteria</taxon>
        <taxon>Pseudomonadati</taxon>
        <taxon>Campylobacterota</taxon>
        <taxon>Epsilonproteobacteria</taxon>
        <taxon>Campylobacterales</taxon>
        <taxon>Campylobacteraceae</taxon>
        <taxon>Campylobacter</taxon>
    </lineage>
</organism>
<proteinExistence type="inferred from homology"/>
<dbReference type="PANTHER" id="PTHR43648:SF1">
    <property type="entry name" value="ELECTRON TRANSFER FLAVOPROTEIN BETA SUBUNIT LYSINE METHYLTRANSFERASE"/>
    <property type="match status" value="1"/>
</dbReference>
<evidence type="ECO:0000313" key="7">
    <source>
        <dbReference type="EMBL" id="QCD47299.1"/>
    </source>
</evidence>
<keyword evidence="5 6" id="KW-0949">S-adenosyl-L-methionine</keyword>
<dbReference type="HAMAP" id="MF_00735">
    <property type="entry name" value="Methyltr_PrmA"/>
    <property type="match status" value="1"/>
</dbReference>
<dbReference type="Proteomes" id="UP000502377">
    <property type="component" value="Chromosome"/>
</dbReference>
<dbReference type="InterPro" id="IPR050078">
    <property type="entry name" value="Ribosomal_L11_MeTrfase_PrmA"/>
</dbReference>
<protein>
    <recommendedName>
        <fullName evidence="6">Ribosomal protein L11 methyltransferase</fullName>
        <shortName evidence="6">L11 Mtase</shortName>
        <ecNumber evidence="6">2.1.1.-</ecNumber>
    </recommendedName>
</protein>
<dbReference type="GO" id="GO:0005840">
    <property type="term" value="C:ribosome"/>
    <property type="evidence" value="ECO:0007669"/>
    <property type="project" value="UniProtKB-KW"/>
</dbReference>
<evidence type="ECO:0000313" key="8">
    <source>
        <dbReference type="Proteomes" id="UP000502377"/>
    </source>
</evidence>
<reference evidence="7 8" key="1">
    <citation type="submission" date="2016-07" db="EMBL/GenBank/DDBJ databases">
        <title>Comparative genomics of the Campylobacter concisus group.</title>
        <authorList>
            <person name="Miller W.G."/>
            <person name="Yee E."/>
            <person name="Chapman M.H."/>
            <person name="Huynh S."/>
            <person name="Bono J.L."/>
            <person name="On S.L.W."/>
            <person name="StLeger J."/>
            <person name="Foster G."/>
            <person name="Parker C.T."/>
        </authorList>
    </citation>
    <scope>NUCLEOTIDE SEQUENCE [LARGE SCALE GENOMIC DNA]</scope>
    <source>
        <strain evidence="7 8">ATCC 33238</strain>
    </source>
</reference>
<dbReference type="GO" id="GO:0032259">
    <property type="term" value="P:methylation"/>
    <property type="evidence" value="ECO:0007669"/>
    <property type="project" value="UniProtKB-KW"/>
</dbReference>
<dbReference type="EMBL" id="CP012543">
    <property type="protein sequence ID" value="QCD47299.1"/>
    <property type="molecule type" value="Genomic_DNA"/>
</dbReference>
<keyword evidence="4 6" id="KW-0808">Transferase</keyword>
<keyword evidence="2 6" id="KW-0963">Cytoplasm</keyword>
<name>A0A6G5QNU6_CAMRE</name>
<comment type="similarity">
    <text evidence="1 6">Belongs to the methyltransferase superfamily. PrmA family.</text>
</comment>
<dbReference type="InterPro" id="IPR029063">
    <property type="entry name" value="SAM-dependent_MTases_sf"/>
</dbReference>
<dbReference type="KEGG" id="crx:CRECT_1666"/>
<dbReference type="EC" id="2.1.1.-" evidence="6"/>
<evidence type="ECO:0000256" key="4">
    <source>
        <dbReference type="ARBA" id="ARBA00022679"/>
    </source>
</evidence>
<keyword evidence="3 6" id="KW-0489">Methyltransferase</keyword>
<feature type="binding site" evidence="6">
    <location>
        <position position="152"/>
    </location>
    <ligand>
        <name>S-adenosyl-L-methionine</name>
        <dbReference type="ChEBI" id="CHEBI:59789"/>
    </ligand>
</feature>
<dbReference type="CDD" id="cd02440">
    <property type="entry name" value="AdoMet_MTases"/>
    <property type="match status" value="1"/>
</dbReference>
<dbReference type="Pfam" id="PF06325">
    <property type="entry name" value="PrmA"/>
    <property type="match status" value="1"/>
</dbReference>
<dbReference type="InterPro" id="IPR004498">
    <property type="entry name" value="Ribosomal_PrmA_MeTrfase"/>
</dbReference>
<dbReference type="NCBIfam" id="NF001786">
    <property type="entry name" value="PRK00517.2-4"/>
    <property type="match status" value="1"/>
</dbReference>
<evidence type="ECO:0000256" key="6">
    <source>
        <dbReference type="HAMAP-Rule" id="MF_00735"/>
    </source>
</evidence>
<accession>A0A6G5QNU6</accession>
<feature type="binding site" evidence="6">
    <location>
        <position position="131"/>
    </location>
    <ligand>
        <name>S-adenosyl-L-methionine</name>
        <dbReference type="ChEBI" id="CHEBI:59789"/>
    </ligand>
</feature>
<keyword evidence="7" id="KW-0689">Ribosomal protein</keyword>
<evidence type="ECO:0000256" key="2">
    <source>
        <dbReference type="ARBA" id="ARBA00022490"/>
    </source>
</evidence>
<evidence type="ECO:0000256" key="5">
    <source>
        <dbReference type="ARBA" id="ARBA00022691"/>
    </source>
</evidence>
<feature type="binding site" evidence="6">
    <location>
        <position position="214"/>
    </location>
    <ligand>
        <name>S-adenosyl-L-methionine</name>
        <dbReference type="ChEBI" id="CHEBI:59789"/>
    </ligand>
</feature>
<dbReference type="SUPFAM" id="SSF53335">
    <property type="entry name" value="S-adenosyl-L-methionine-dependent methyltransferases"/>
    <property type="match status" value="1"/>
</dbReference>
<keyword evidence="7" id="KW-0687">Ribonucleoprotein</keyword>
<evidence type="ECO:0000256" key="3">
    <source>
        <dbReference type="ARBA" id="ARBA00022603"/>
    </source>
</evidence>
<dbReference type="PIRSF" id="PIRSF000401">
    <property type="entry name" value="RPL11_MTase"/>
    <property type="match status" value="1"/>
</dbReference>
<dbReference type="AlphaFoldDB" id="A0A6G5QNU6"/>
<comment type="subcellular location">
    <subcellularLocation>
        <location evidence="6">Cytoplasm</location>
    </subcellularLocation>
</comment>
<feature type="binding site" evidence="6">
    <location>
        <position position="173"/>
    </location>
    <ligand>
        <name>S-adenosyl-L-methionine</name>
        <dbReference type="ChEBI" id="CHEBI:59789"/>
    </ligand>
</feature>
<comment type="catalytic activity">
    <reaction evidence="6">
        <text>L-lysyl-[protein] + 3 S-adenosyl-L-methionine = N(6),N(6),N(6)-trimethyl-L-lysyl-[protein] + 3 S-adenosyl-L-homocysteine + 3 H(+)</text>
        <dbReference type="Rhea" id="RHEA:54192"/>
        <dbReference type="Rhea" id="RHEA-COMP:9752"/>
        <dbReference type="Rhea" id="RHEA-COMP:13826"/>
        <dbReference type="ChEBI" id="CHEBI:15378"/>
        <dbReference type="ChEBI" id="CHEBI:29969"/>
        <dbReference type="ChEBI" id="CHEBI:57856"/>
        <dbReference type="ChEBI" id="CHEBI:59789"/>
        <dbReference type="ChEBI" id="CHEBI:61961"/>
    </reaction>
</comment>